<accession>A0ABQ0EUF8</accession>
<gene>
    <name evidence="1" type="ORF">APTSU1_000589900</name>
</gene>
<dbReference type="EMBL" id="BAAFST010000006">
    <property type="protein sequence ID" value="GAB1290669.1"/>
    <property type="molecule type" value="Genomic_DNA"/>
</dbReference>
<proteinExistence type="predicted"/>
<protein>
    <submittedName>
        <fullName evidence="1">Uncharacterized protein</fullName>
    </submittedName>
</protein>
<dbReference type="Proteomes" id="UP001623349">
    <property type="component" value="Unassembled WGS sequence"/>
</dbReference>
<evidence type="ECO:0000313" key="1">
    <source>
        <dbReference type="EMBL" id="GAB1290669.1"/>
    </source>
</evidence>
<organism evidence="1 2">
    <name type="scientific">Apodemus speciosus</name>
    <name type="common">Large Japanese field mouse</name>
    <dbReference type="NCBI Taxonomy" id="105296"/>
    <lineage>
        <taxon>Eukaryota</taxon>
        <taxon>Metazoa</taxon>
        <taxon>Chordata</taxon>
        <taxon>Craniata</taxon>
        <taxon>Vertebrata</taxon>
        <taxon>Euteleostomi</taxon>
        <taxon>Mammalia</taxon>
        <taxon>Eutheria</taxon>
        <taxon>Euarchontoglires</taxon>
        <taxon>Glires</taxon>
        <taxon>Rodentia</taxon>
        <taxon>Myomorpha</taxon>
        <taxon>Muroidea</taxon>
        <taxon>Muridae</taxon>
        <taxon>Murinae</taxon>
        <taxon>Apodemus</taxon>
    </lineage>
</organism>
<comment type="caution">
    <text evidence="1">The sequence shown here is derived from an EMBL/GenBank/DDBJ whole genome shotgun (WGS) entry which is preliminary data.</text>
</comment>
<keyword evidence="2" id="KW-1185">Reference proteome</keyword>
<evidence type="ECO:0000313" key="2">
    <source>
        <dbReference type="Proteomes" id="UP001623349"/>
    </source>
</evidence>
<reference evidence="1 2" key="1">
    <citation type="submission" date="2024-08" db="EMBL/GenBank/DDBJ databases">
        <title>The draft genome of Apodemus speciosus.</title>
        <authorList>
            <person name="Nabeshima K."/>
            <person name="Suzuki S."/>
            <person name="Onuma M."/>
        </authorList>
    </citation>
    <scope>NUCLEOTIDE SEQUENCE [LARGE SCALE GENOMIC DNA]</scope>
    <source>
        <strain evidence="1">IB14-021</strain>
    </source>
</reference>
<sequence length="38" mass="4599">MIINNRFQDHQIQPTGVDSQRFRSRHLTTSYRDIIWAP</sequence>
<name>A0ABQ0EUF8_APOSI</name>